<organism evidence="1 2">
    <name type="scientific">Rhodopirellula sallentina SM41</name>
    <dbReference type="NCBI Taxonomy" id="1263870"/>
    <lineage>
        <taxon>Bacteria</taxon>
        <taxon>Pseudomonadati</taxon>
        <taxon>Planctomycetota</taxon>
        <taxon>Planctomycetia</taxon>
        <taxon>Pirellulales</taxon>
        <taxon>Pirellulaceae</taxon>
        <taxon>Rhodopirellula</taxon>
    </lineage>
</organism>
<proteinExistence type="predicted"/>
<dbReference type="EMBL" id="ANOH01000347">
    <property type="protein sequence ID" value="EMI53510.1"/>
    <property type="molecule type" value="Genomic_DNA"/>
</dbReference>
<name>M5TWF7_9BACT</name>
<evidence type="ECO:0000313" key="2">
    <source>
        <dbReference type="Proteomes" id="UP000011885"/>
    </source>
</evidence>
<comment type="caution">
    <text evidence="1">The sequence shown here is derived from an EMBL/GenBank/DDBJ whole genome shotgun (WGS) entry which is preliminary data.</text>
</comment>
<dbReference type="AlphaFoldDB" id="M5TWF7"/>
<sequence>MTLDEIDKPLATFATGADHKTRRVRSCGWIRNRGKRRSADL</sequence>
<reference evidence="1 2" key="1">
    <citation type="journal article" date="2013" name="Mar. Genomics">
        <title>Expression of sulfatases in Rhodopirellula baltica and the diversity of sulfatases in the genus Rhodopirellula.</title>
        <authorList>
            <person name="Wegner C.E."/>
            <person name="Richter-Heitmann T."/>
            <person name="Klindworth A."/>
            <person name="Klockow C."/>
            <person name="Richter M."/>
            <person name="Achstetter T."/>
            <person name="Glockner F.O."/>
            <person name="Harder J."/>
        </authorList>
    </citation>
    <scope>NUCLEOTIDE SEQUENCE [LARGE SCALE GENOMIC DNA]</scope>
    <source>
        <strain evidence="1 2">SM41</strain>
    </source>
</reference>
<evidence type="ECO:0000313" key="1">
    <source>
        <dbReference type="EMBL" id="EMI53510.1"/>
    </source>
</evidence>
<gene>
    <name evidence="1" type="ORF">RSSM_05064</name>
</gene>
<dbReference type="Proteomes" id="UP000011885">
    <property type="component" value="Unassembled WGS sequence"/>
</dbReference>
<keyword evidence="2" id="KW-1185">Reference proteome</keyword>
<accession>M5TWF7</accession>
<protein>
    <submittedName>
        <fullName evidence="1">Uncharacterized protein</fullName>
    </submittedName>
</protein>